<accession>A0AAP9GBK5</accession>
<dbReference type="Pfam" id="PF01370">
    <property type="entry name" value="Epimerase"/>
    <property type="match status" value="1"/>
</dbReference>
<dbReference type="InterPro" id="IPR036291">
    <property type="entry name" value="NAD(P)-bd_dom_sf"/>
</dbReference>
<evidence type="ECO:0000313" key="5">
    <source>
        <dbReference type="EMBL" id="AYO14379.1"/>
    </source>
</evidence>
<reference evidence="6 8" key="1">
    <citation type="journal article" date="2015" name="Genome Announc.">
        <title>Draft Genome Sequence of Vibrio owensii Strain SH-14, Which Causes Shrimp Acute Hepatopancreatic Necrosis Disease.</title>
        <authorList>
            <person name="Liu L."/>
            <person name="Xiao J."/>
            <person name="Xia X."/>
            <person name="Pan Y."/>
            <person name="Yan S."/>
            <person name="Wang Y."/>
        </authorList>
    </citation>
    <scope>NUCLEOTIDE SEQUENCE [LARGE SCALE GENOMIC DNA]</scope>
    <source>
        <strain evidence="6 8">SH14</strain>
    </source>
</reference>
<evidence type="ECO:0000259" key="4">
    <source>
        <dbReference type="Pfam" id="PF01370"/>
    </source>
</evidence>
<evidence type="ECO:0000313" key="8">
    <source>
        <dbReference type="Proteomes" id="UP000390336"/>
    </source>
</evidence>
<dbReference type="Proteomes" id="UP000390336">
    <property type="component" value="Chromosome 1"/>
</dbReference>
<keyword evidence="2" id="KW-0560">Oxidoreductase</keyword>
<evidence type="ECO:0000256" key="2">
    <source>
        <dbReference type="ARBA" id="ARBA00023002"/>
    </source>
</evidence>
<dbReference type="RefSeq" id="WP_054823551.1">
    <property type="nucleotide sequence ID" value="NZ_CP033137.1"/>
</dbReference>
<gene>
    <name evidence="6" type="ORF">APZ19_08100</name>
    <name evidence="5" type="ORF">D0812_08165</name>
</gene>
<reference evidence="6" key="3">
    <citation type="submission" date="2019-11" db="EMBL/GenBank/DDBJ databases">
        <title>Complete genome sequence of Vibrio owensii SH-14 isolated from shrimp with acute hepatopancreatic necrosis diease.</title>
        <authorList>
            <person name="Liang X."/>
            <person name="Wang Y."/>
        </authorList>
    </citation>
    <scope>NUCLEOTIDE SEQUENCE</scope>
    <source>
        <strain evidence="6">SH14</strain>
    </source>
</reference>
<dbReference type="PANTHER" id="PTHR43103:SF5">
    <property type="entry name" value="4-EPIMERASE, PUTATIVE (AFU_ORTHOLOGUE AFUA_7G00360)-RELATED"/>
    <property type="match status" value="1"/>
</dbReference>
<name>A0AAP9GBK5_9VIBR</name>
<dbReference type="Gene3D" id="3.40.50.720">
    <property type="entry name" value="NAD(P)-binding Rossmann-like Domain"/>
    <property type="match status" value="1"/>
</dbReference>
<dbReference type="EMBL" id="CP033137">
    <property type="protein sequence ID" value="AYO14379.1"/>
    <property type="molecule type" value="Genomic_DNA"/>
</dbReference>
<dbReference type="SUPFAM" id="SSF51735">
    <property type="entry name" value="NAD(P)-binding Rossmann-fold domains"/>
    <property type="match status" value="1"/>
</dbReference>
<dbReference type="PANTHER" id="PTHR43103">
    <property type="entry name" value="NUCLEOSIDE-DIPHOSPHATE-SUGAR EPIMERASE"/>
    <property type="match status" value="1"/>
</dbReference>
<evidence type="ECO:0000256" key="3">
    <source>
        <dbReference type="ARBA" id="ARBA00023027"/>
    </source>
</evidence>
<organism evidence="6 8">
    <name type="scientific">Vibrio owensii</name>
    <dbReference type="NCBI Taxonomy" id="696485"/>
    <lineage>
        <taxon>Bacteria</taxon>
        <taxon>Pseudomonadati</taxon>
        <taxon>Pseudomonadota</taxon>
        <taxon>Gammaproteobacteria</taxon>
        <taxon>Vibrionales</taxon>
        <taxon>Vibrionaceae</taxon>
        <taxon>Vibrio</taxon>
    </lineage>
</organism>
<dbReference type="Proteomes" id="UP000272136">
    <property type="component" value="Chromosome 1"/>
</dbReference>
<dbReference type="EMBL" id="CP045859">
    <property type="protein sequence ID" value="QGH47040.1"/>
    <property type="molecule type" value="Genomic_DNA"/>
</dbReference>
<protein>
    <submittedName>
        <fullName evidence="5">NAD(P)-dependent oxidoreductase</fullName>
    </submittedName>
    <submittedName>
        <fullName evidence="6">NAD-dependent epimerase/dehydratase family protein</fullName>
    </submittedName>
</protein>
<keyword evidence="7" id="KW-1185">Reference proteome</keyword>
<evidence type="ECO:0000313" key="7">
    <source>
        <dbReference type="Proteomes" id="UP000272136"/>
    </source>
</evidence>
<sequence length="276" mass="30700">MSKTILITGSNGRIGSALVKYIDAFLPEHKLILADLSIDDERGINLDISDLAAVRSVFQENNIDVVVHLAGLASPDTPFKHLLPANIVGAYNIFQSAYESGVDRVVYASSAQTIEGYPLDIQVKENMPTRPKNLYGVSKVFGEALGAYYAYQKNIEVVAVRIGAFEYQQEWRQMSSRDLSAWSEPQDLCSLLISSIESELKGEPFVIAHGISNNRFKRLDITETKKSLGYDPKADAFDAWNMSFAVESEPSACTEKNPAKESLFWDNLNTYSRIKT</sequence>
<dbReference type="GO" id="GO:0016491">
    <property type="term" value="F:oxidoreductase activity"/>
    <property type="evidence" value="ECO:0007669"/>
    <property type="project" value="UniProtKB-KW"/>
</dbReference>
<proteinExistence type="inferred from homology"/>
<dbReference type="InterPro" id="IPR001509">
    <property type="entry name" value="Epimerase_deHydtase"/>
</dbReference>
<feature type="domain" description="NAD-dependent epimerase/dehydratase" evidence="4">
    <location>
        <begin position="5"/>
        <end position="163"/>
    </location>
</feature>
<evidence type="ECO:0000256" key="1">
    <source>
        <dbReference type="ARBA" id="ARBA00007637"/>
    </source>
</evidence>
<keyword evidence="3" id="KW-0520">NAD</keyword>
<comment type="similarity">
    <text evidence="1">Belongs to the NAD(P)-dependent epimerase/dehydratase family.</text>
</comment>
<reference evidence="5 7" key="2">
    <citation type="submission" date="2018-10" db="EMBL/GenBank/DDBJ databases">
        <title>Whole Genome of Vibrio owensii strain 170502, isolated from Acute Hepatopancreatic Necrosis Disease (AHPND) shrimp.</title>
        <authorList>
            <person name="Yan M."/>
            <person name="Wang X."/>
            <person name="Wang Y."/>
        </authorList>
    </citation>
    <scope>NUCLEOTIDE SEQUENCE [LARGE SCALE GENOMIC DNA]</scope>
    <source>
        <strain evidence="5 7">1700302</strain>
    </source>
</reference>
<dbReference type="AlphaFoldDB" id="A0AAP9GBK5"/>
<evidence type="ECO:0000313" key="6">
    <source>
        <dbReference type="EMBL" id="QGH47040.1"/>
    </source>
</evidence>